<dbReference type="AlphaFoldDB" id="A0A0H2XSD5"/>
<dbReference type="EMBL" id="CP000378">
    <property type="protein sequence ID" value="ABF77553.1"/>
    <property type="molecule type" value="Genomic_DNA"/>
</dbReference>
<dbReference type="HOGENOM" id="CLU_1137297_0_0_4"/>
<accession>A0A0H2XSD5</accession>
<reference evidence="1" key="1">
    <citation type="submission" date="2006-05" db="EMBL/GenBank/DDBJ databases">
        <title>Complete sequence of chromosome 1 of Burkholderia cenocepacia AU 1054.</title>
        <authorList>
            <consortium name="US DOE Joint Genome Institute"/>
            <person name="Copeland A."/>
            <person name="Lucas S."/>
            <person name="Lapidus A."/>
            <person name="Barry K."/>
            <person name="Detter J.C."/>
            <person name="Glavina del Rio T."/>
            <person name="Hammon N."/>
            <person name="Israni S."/>
            <person name="Dalin E."/>
            <person name="Tice H."/>
            <person name="Pitluck S."/>
            <person name="Chain P."/>
            <person name="Malfatti S."/>
            <person name="Shin M."/>
            <person name="Vergez L."/>
            <person name="Schmutz J."/>
            <person name="Larimer F."/>
            <person name="Land M."/>
            <person name="Hauser L."/>
            <person name="Kyrpides N."/>
            <person name="Lykidis A."/>
            <person name="LiPuma J.J."/>
            <person name="Konstantinidis K."/>
            <person name="Tiedje J.M."/>
            <person name="Richardson P."/>
        </authorList>
    </citation>
    <scope>NUCLEOTIDE SEQUENCE [LARGE SCALE GENOMIC DNA]</scope>
    <source>
        <strain evidence="1">AU 1054</strain>
    </source>
</reference>
<name>A0A0H2XSD5_BURO1</name>
<sequence>MKLYENIVIGNFLYALGFAVRARRPSGVTASAVNLLQQTPADTLLGDLLLEFPGVVRLIEFKAEDNRESKELSRHRKLAAGMSGNAELQAVSRDVHWYVETAPSTEHGVVARVVPYLDAFPRERAKRDRLETFIERLAREVAEERPRVRADREAAYLRWVKQTQGDGMVGSGGLILVADANGALRYAQLLDMLEMRLSHRQWVELHHQRRGRELALERELGRRLERRHDKSIEGPTHEIPL</sequence>
<gene>
    <name evidence="1" type="ordered locus">Bcen_2655</name>
</gene>
<organism evidence="1">
    <name type="scientific">Burkholderia orbicola (strain AU 1054)</name>
    <dbReference type="NCBI Taxonomy" id="331271"/>
    <lineage>
        <taxon>Bacteria</taxon>
        <taxon>Pseudomonadati</taxon>
        <taxon>Pseudomonadota</taxon>
        <taxon>Betaproteobacteria</taxon>
        <taxon>Burkholderiales</taxon>
        <taxon>Burkholderiaceae</taxon>
        <taxon>Burkholderia</taxon>
        <taxon>Burkholderia cepacia complex</taxon>
        <taxon>Burkholderia orbicola</taxon>
    </lineage>
</organism>
<proteinExistence type="predicted"/>
<evidence type="ECO:0000313" key="1">
    <source>
        <dbReference type="EMBL" id="ABF77553.1"/>
    </source>
</evidence>
<protein>
    <submittedName>
        <fullName evidence="1">Uncharacterized protein</fullName>
    </submittedName>
</protein>